<keyword evidence="3" id="KW-1185">Reference proteome</keyword>
<name>A0AAW1Y390_RUBAR</name>
<organism evidence="2 3">
    <name type="scientific">Rubus argutus</name>
    <name type="common">Southern blackberry</name>
    <dbReference type="NCBI Taxonomy" id="59490"/>
    <lineage>
        <taxon>Eukaryota</taxon>
        <taxon>Viridiplantae</taxon>
        <taxon>Streptophyta</taxon>
        <taxon>Embryophyta</taxon>
        <taxon>Tracheophyta</taxon>
        <taxon>Spermatophyta</taxon>
        <taxon>Magnoliopsida</taxon>
        <taxon>eudicotyledons</taxon>
        <taxon>Gunneridae</taxon>
        <taxon>Pentapetalae</taxon>
        <taxon>rosids</taxon>
        <taxon>fabids</taxon>
        <taxon>Rosales</taxon>
        <taxon>Rosaceae</taxon>
        <taxon>Rosoideae</taxon>
        <taxon>Rosoideae incertae sedis</taxon>
        <taxon>Rubus</taxon>
    </lineage>
</organism>
<dbReference type="EMBL" id="JBEDUW010000002">
    <property type="protein sequence ID" value="KAK9942480.1"/>
    <property type="molecule type" value="Genomic_DNA"/>
</dbReference>
<gene>
    <name evidence="2" type="ORF">M0R45_008144</name>
</gene>
<dbReference type="Proteomes" id="UP001457282">
    <property type="component" value="Unassembled WGS sequence"/>
</dbReference>
<protein>
    <submittedName>
        <fullName evidence="2">Uncharacterized protein</fullName>
    </submittedName>
</protein>
<proteinExistence type="predicted"/>
<feature type="compositionally biased region" description="Polar residues" evidence="1">
    <location>
        <begin position="16"/>
        <end position="26"/>
    </location>
</feature>
<evidence type="ECO:0000313" key="3">
    <source>
        <dbReference type="Proteomes" id="UP001457282"/>
    </source>
</evidence>
<accession>A0AAW1Y390</accession>
<comment type="caution">
    <text evidence="2">The sequence shown here is derived from an EMBL/GenBank/DDBJ whole genome shotgun (WGS) entry which is preliminary data.</text>
</comment>
<feature type="region of interest" description="Disordered" evidence="1">
    <location>
        <begin position="1"/>
        <end position="26"/>
    </location>
</feature>
<sequence length="102" mass="11585">MKKHTRSIKYVPRGPRTSTKMQSKHTCPGYSTWSPLMDGIIKMEDMNDYEKLVSKFISSTRTKDQKPAIASGDQIKSNVNVQSFNYFYCWPMSSGAIAVVKV</sequence>
<dbReference type="AlphaFoldDB" id="A0AAW1Y390"/>
<evidence type="ECO:0000313" key="2">
    <source>
        <dbReference type="EMBL" id="KAK9942480.1"/>
    </source>
</evidence>
<evidence type="ECO:0000256" key="1">
    <source>
        <dbReference type="SAM" id="MobiDB-lite"/>
    </source>
</evidence>
<reference evidence="2 3" key="1">
    <citation type="journal article" date="2023" name="G3 (Bethesda)">
        <title>A chromosome-length genome assembly and annotation of blackberry (Rubus argutus, cv. 'Hillquist').</title>
        <authorList>
            <person name="Bruna T."/>
            <person name="Aryal R."/>
            <person name="Dudchenko O."/>
            <person name="Sargent D.J."/>
            <person name="Mead D."/>
            <person name="Buti M."/>
            <person name="Cavallini A."/>
            <person name="Hytonen T."/>
            <person name="Andres J."/>
            <person name="Pham M."/>
            <person name="Weisz D."/>
            <person name="Mascagni F."/>
            <person name="Usai G."/>
            <person name="Natali L."/>
            <person name="Bassil N."/>
            <person name="Fernandez G.E."/>
            <person name="Lomsadze A."/>
            <person name="Armour M."/>
            <person name="Olukolu B."/>
            <person name="Poorten T."/>
            <person name="Britton C."/>
            <person name="Davik J."/>
            <person name="Ashrafi H."/>
            <person name="Aiden E.L."/>
            <person name="Borodovsky M."/>
            <person name="Worthington M."/>
        </authorList>
    </citation>
    <scope>NUCLEOTIDE SEQUENCE [LARGE SCALE GENOMIC DNA]</scope>
    <source>
        <strain evidence="2">PI 553951</strain>
    </source>
</reference>